<evidence type="ECO:0000256" key="1">
    <source>
        <dbReference type="SAM" id="MobiDB-lite"/>
    </source>
</evidence>
<gene>
    <name evidence="2" type="ORF">HF086_006645</name>
</gene>
<proteinExistence type="predicted"/>
<accession>A0A922SBZ9</accession>
<dbReference type="EMBL" id="JACEFF010000755">
    <property type="protein sequence ID" value="KAH9631653.1"/>
    <property type="molecule type" value="Genomic_DNA"/>
</dbReference>
<sequence>MLLILTFAYSNECYFLSLGATTDCQDSSDATTADEKPKENVNGHGRRRCFTRLKSASTSRLNYSPKRGEGWSSPLESLRQQLRKLDDLEDQFPDLACQPAYSLRYPFAELASPETSSCNAATTSQTRMTLSAPEAVLQDNSDGGVAERARGLRAWLQTAP</sequence>
<evidence type="ECO:0000313" key="3">
    <source>
        <dbReference type="Proteomes" id="UP000814243"/>
    </source>
</evidence>
<evidence type="ECO:0000313" key="2">
    <source>
        <dbReference type="EMBL" id="KAH9631653.1"/>
    </source>
</evidence>
<comment type="caution">
    <text evidence="2">The sequence shown here is derived from an EMBL/GenBank/DDBJ whole genome shotgun (WGS) entry which is preliminary data.</text>
</comment>
<reference evidence="2" key="1">
    <citation type="journal article" date="2021" name="G3 (Bethesda)">
        <title>Genome and transcriptome analysis of the beet armyworm Spodoptera exigua reveals targets for pest control. .</title>
        <authorList>
            <person name="Simon S."/>
            <person name="Breeschoten T."/>
            <person name="Jansen H.J."/>
            <person name="Dirks R.P."/>
            <person name="Schranz M.E."/>
            <person name="Ros V.I.D."/>
        </authorList>
    </citation>
    <scope>NUCLEOTIDE SEQUENCE</scope>
    <source>
        <strain evidence="2">TB_SE_WUR_2020</strain>
    </source>
</reference>
<feature type="region of interest" description="Disordered" evidence="1">
    <location>
        <begin position="26"/>
        <end position="45"/>
    </location>
</feature>
<dbReference type="AlphaFoldDB" id="A0A922SBZ9"/>
<organism evidence="2 3">
    <name type="scientific">Spodoptera exigua</name>
    <name type="common">Beet armyworm</name>
    <name type="synonym">Noctua fulgens</name>
    <dbReference type="NCBI Taxonomy" id="7107"/>
    <lineage>
        <taxon>Eukaryota</taxon>
        <taxon>Metazoa</taxon>
        <taxon>Ecdysozoa</taxon>
        <taxon>Arthropoda</taxon>
        <taxon>Hexapoda</taxon>
        <taxon>Insecta</taxon>
        <taxon>Pterygota</taxon>
        <taxon>Neoptera</taxon>
        <taxon>Endopterygota</taxon>
        <taxon>Lepidoptera</taxon>
        <taxon>Glossata</taxon>
        <taxon>Ditrysia</taxon>
        <taxon>Noctuoidea</taxon>
        <taxon>Noctuidae</taxon>
        <taxon>Amphipyrinae</taxon>
        <taxon>Spodoptera</taxon>
    </lineage>
</organism>
<dbReference type="Proteomes" id="UP000814243">
    <property type="component" value="Unassembled WGS sequence"/>
</dbReference>
<name>A0A922SBZ9_SPOEX</name>
<protein>
    <submittedName>
        <fullName evidence="2">Uncharacterized protein</fullName>
    </submittedName>
</protein>